<dbReference type="PANTHER" id="PTHR45348">
    <property type="entry name" value="HYPOTHETICAL OXIDOREDUCTASE (EUROFUNG)"/>
    <property type="match status" value="1"/>
</dbReference>
<dbReference type="CDD" id="cd08249">
    <property type="entry name" value="enoyl_reductase_like"/>
    <property type="match status" value="1"/>
</dbReference>
<dbReference type="EMBL" id="JAVRRD010000030">
    <property type="protein sequence ID" value="KAK5046507.1"/>
    <property type="molecule type" value="Genomic_DNA"/>
</dbReference>
<dbReference type="Gene3D" id="3.90.180.10">
    <property type="entry name" value="Medium-chain alcohol dehydrogenases, catalytic domain"/>
    <property type="match status" value="1"/>
</dbReference>
<evidence type="ECO:0000313" key="4">
    <source>
        <dbReference type="EMBL" id="KAK5046507.1"/>
    </source>
</evidence>
<keyword evidence="5" id="KW-1185">Reference proteome</keyword>
<evidence type="ECO:0000256" key="1">
    <source>
        <dbReference type="ARBA" id="ARBA00008072"/>
    </source>
</evidence>
<dbReference type="SUPFAM" id="SSF51735">
    <property type="entry name" value="NAD(P)-binding Rossmann-fold domains"/>
    <property type="match status" value="1"/>
</dbReference>
<dbReference type="InterPro" id="IPR036291">
    <property type="entry name" value="NAD(P)-bd_dom_sf"/>
</dbReference>
<keyword evidence="2" id="KW-0560">Oxidoreductase</keyword>
<name>A0AAV9MY21_9EURO</name>
<dbReference type="RefSeq" id="XP_064702098.1">
    <property type="nucleotide sequence ID" value="XM_064851857.1"/>
</dbReference>
<reference evidence="4 5" key="1">
    <citation type="submission" date="2023-08" db="EMBL/GenBank/DDBJ databases">
        <title>Black Yeasts Isolated from many extreme environments.</title>
        <authorList>
            <person name="Coleine C."/>
            <person name="Stajich J.E."/>
            <person name="Selbmann L."/>
        </authorList>
    </citation>
    <scope>NUCLEOTIDE SEQUENCE [LARGE SCALE GENOMIC DNA]</scope>
    <source>
        <strain evidence="4 5">CCFEE 5792</strain>
    </source>
</reference>
<dbReference type="Gene3D" id="3.40.50.720">
    <property type="entry name" value="NAD(P)-binding Rossmann-like Domain"/>
    <property type="match status" value="1"/>
</dbReference>
<organism evidence="4 5">
    <name type="scientific">Exophiala bonariae</name>
    <dbReference type="NCBI Taxonomy" id="1690606"/>
    <lineage>
        <taxon>Eukaryota</taxon>
        <taxon>Fungi</taxon>
        <taxon>Dikarya</taxon>
        <taxon>Ascomycota</taxon>
        <taxon>Pezizomycotina</taxon>
        <taxon>Eurotiomycetes</taxon>
        <taxon>Chaetothyriomycetidae</taxon>
        <taxon>Chaetothyriales</taxon>
        <taxon>Herpotrichiellaceae</taxon>
        <taxon>Exophiala</taxon>
    </lineage>
</organism>
<dbReference type="PANTHER" id="PTHR45348:SF2">
    <property type="entry name" value="ZINC-TYPE ALCOHOL DEHYDROGENASE-LIKE PROTEIN C2E1P3.01"/>
    <property type="match status" value="1"/>
</dbReference>
<proteinExistence type="inferred from homology"/>
<sequence length="356" mass="38026">MALKAIKVVAPGEAGVVSNAIVPRVRDDYLIARTKAVALNPTDYHHAKYYSVPGAILGCDWAGVVQEVGKNVTRFKPGDEVSGVCHGGNNLELEDGAFAEVITAKELAVIHKPKDLSFEDAAALGVGIATTGQILYAVFQLPLPSITEVVREDRGAMLVYGGSSATGTILIQLAKLSGFTVYTTCSVPNFDLVKSRGADHVFDYNVPNFEHEILNTAHGKHHSFQYVVDCFGSDDTAEVCARLISKENSFYHSVKAPLPEAFKKIRTEDSVQATTALGYLLLGEPLSIGGMDFPADPSLEEFSKKWTPVIEELVKQGKVKPHPHGVIAGGLDAIPGILESISQGGTRGKKSVVTVA</sequence>
<dbReference type="SMART" id="SM00829">
    <property type="entry name" value="PKS_ER"/>
    <property type="match status" value="1"/>
</dbReference>
<dbReference type="SUPFAM" id="SSF50129">
    <property type="entry name" value="GroES-like"/>
    <property type="match status" value="1"/>
</dbReference>
<accession>A0AAV9MY21</accession>
<dbReference type="InterPro" id="IPR013149">
    <property type="entry name" value="ADH-like_C"/>
</dbReference>
<dbReference type="GO" id="GO:0016651">
    <property type="term" value="F:oxidoreductase activity, acting on NAD(P)H"/>
    <property type="evidence" value="ECO:0007669"/>
    <property type="project" value="InterPro"/>
</dbReference>
<dbReference type="GeneID" id="89976474"/>
<dbReference type="Pfam" id="PF08240">
    <property type="entry name" value="ADH_N"/>
    <property type="match status" value="1"/>
</dbReference>
<comment type="caution">
    <text evidence="4">The sequence shown here is derived from an EMBL/GenBank/DDBJ whole genome shotgun (WGS) entry which is preliminary data.</text>
</comment>
<dbReference type="InterPro" id="IPR020843">
    <property type="entry name" value="ER"/>
</dbReference>
<dbReference type="Pfam" id="PF00107">
    <property type="entry name" value="ADH_zinc_N"/>
    <property type="match status" value="1"/>
</dbReference>
<evidence type="ECO:0000259" key="3">
    <source>
        <dbReference type="SMART" id="SM00829"/>
    </source>
</evidence>
<comment type="similarity">
    <text evidence="1">Belongs to the zinc-containing alcohol dehydrogenase family.</text>
</comment>
<evidence type="ECO:0000256" key="2">
    <source>
        <dbReference type="ARBA" id="ARBA00023002"/>
    </source>
</evidence>
<dbReference type="InterPro" id="IPR013154">
    <property type="entry name" value="ADH-like_N"/>
</dbReference>
<dbReference type="AlphaFoldDB" id="A0AAV9MY21"/>
<evidence type="ECO:0000313" key="5">
    <source>
        <dbReference type="Proteomes" id="UP001358417"/>
    </source>
</evidence>
<protein>
    <recommendedName>
        <fullName evidence="3">Enoyl reductase (ER) domain-containing protein</fullName>
    </recommendedName>
</protein>
<dbReference type="Proteomes" id="UP001358417">
    <property type="component" value="Unassembled WGS sequence"/>
</dbReference>
<gene>
    <name evidence="4" type="ORF">LTR84_008310</name>
</gene>
<feature type="domain" description="Enoyl reductase (ER)" evidence="3">
    <location>
        <begin position="15"/>
        <end position="353"/>
    </location>
</feature>
<dbReference type="InterPro" id="IPR047122">
    <property type="entry name" value="Trans-enoyl_RdTase-like"/>
</dbReference>
<dbReference type="InterPro" id="IPR011032">
    <property type="entry name" value="GroES-like_sf"/>
</dbReference>